<organism evidence="1 2">
    <name type="scientific">Bradyrhizobium betae</name>
    <dbReference type="NCBI Taxonomy" id="244734"/>
    <lineage>
        <taxon>Bacteria</taxon>
        <taxon>Pseudomonadati</taxon>
        <taxon>Pseudomonadota</taxon>
        <taxon>Alphaproteobacteria</taxon>
        <taxon>Hyphomicrobiales</taxon>
        <taxon>Nitrobacteraceae</taxon>
        <taxon>Bradyrhizobium</taxon>
    </lineage>
</organism>
<dbReference type="InterPro" id="IPR016181">
    <property type="entry name" value="Acyl_CoA_acyltransferase"/>
</dbReference>
<accession>A0A5P6P915</accession>
<sequence length="264" mass="29979">MWDALNNFDRDRFSGSNFLSFDPPLSDAAIDWWRDHIYAPHGLYPDDLGELLSASATGDKTITIADLDPRAGSFVVRVKGFPSDSGEAWWTQRKLDLSGPLFEAQRMLIPSVDRQKGKGRMLMADLIDTAGRMGINTITIEAQDIGRYAWARFGFVPDRTAWMRNVRTEAGRRLKMAAAEISPASMRSYREVLDGEQPKLIREVASWRDPVNSIVNFNKDTGLPEKVPLGQALLLETQEQWYGTFELDDPETMEIFRKYVGREQ</sequence>
<dbReference type="RefSeq" id="WP_151647794.1">
    <property type="nucleotide sequence ID" value="NZ_CP044543.1"/>
</dbReference>
<dbReference type="OrthoDB" id="8452801at2"/>
<dbReference type="Proteomes" id="UP000325641">
    <property type="component" value="Chromosome"/>
</dbReference>
<evidence type="ECO:0000313" key="2">
    <source>
        <dbReference type="Proteomes" id="UP000325641"/>
    </source>
</evidence>
<proteinExistence type="predicted"/>
<gene>
    <name evidence="1" type="ORF">F8237_21860</name>
</gene>
<name>A0A5P6P915_9BRAD</name>
<dbReference type="EMBL" id="CP044543">
    <property type="protein sequence ID" value="QFI74820.1"/>
    <property type="molecule type" value="Genomic_DNA"/>
</dbReference>
<protein>
    <submittedName>
        <fullName evidence="1">Uncharacterized protein</fullName>
    </submittedName>
</protein>
<dbReference type="SUPFAM" id="SSF55729">
    <property type="entry name" value="Acyl-CoA N-acyltransferases (Nat)"/>
    <property type="match status" value="1"/>
</dbReference>
<dbReference type="AlphaFoldDB" id="A0A5P6P915"/>
<evidence type="ECO:0000313" key="1">
    <source>
        <dbReference type="EMBL" id="QFI74820.1"/>
    </source>
</evidence>
<reference evidence="2" key="1">
    <citation type="submission" date="2019-10" db="EMBL/GenBank/DDBJ databases">
        <title>Complete Genome Sequence of Bradyrhizobium betae type strain PL7HG1T.</title>
        <authorList>
            <person name="Bromfield E.S.P."/>
            <person name="Cloutier S."/>
        </authorList>
    </citation>
    <scope>NUCLEOTIDE SEQUENCE [LARGE SCALE GENOMIC DNA]</scope>
    <source>
        <strain evidence="2">PL7HG1</strain>
    </source>
</reference>
<dbReference type="KEGG" id="bbet:F8237_21860"/>
<dbReference type="Gene3D" id="3.40.630.30">
    <property type="match status" value="1"/>
</dbReference>